<name>A0A1V6XNB0_PENNA</name>
<comment type="caution">
    <text evidence="2">The sequence shown here is derived from an EMBL/GenBank/DDBJ whole genome shotgun (WGS) entry which is preliminary data.</text>
</comment>
<evidence type="ECO:0000256" key="1">
    <source>
        <dbReference type="SAM" id="MobiDB-lite"/>
    </source>
</evidence>
<gene>
    <name evidence="2" type="ORF">PENNAL_c0066G10555</name>
</gene>
<dbReference type="EMBL" id="MOOB01000066">
    <property type="protein sequence ID" value="OQE76605.1"/>
    <property type="molecule type" value="Genomic_DNA"/>
</dbReference>
<feature type="region of interest" description="Disordered" evidence="1">
    <location>
        <begin position="1"/>
        <end position="22"/>
    </location>
</feature>
<reference evidence="3" key="1">
    <citation type="journal article" date="2017" name="Nat. Microbiol.">
        <title>Global analysis of biosynthetic gene clusters reveals vast potential of secondary metabolite production in Penicillium species.</title>
        <authorList>
            <person name="Nielsen J.C."/>
            <person name="Grijseels S."/>
            <person name="Prigent S."/>
            <person name="Ji B."/>
            <person name="Dainat J."/>
            <person name="Nielsen K.F."/>
            <person name="Frisvad J.C."/>
            <person name="Workman M."/>
            <person name="Nielsen J."/>
        </authorList>
    </citation>
    <scope>NUCLEOTIDE SEQUENCE [LARGE SCALE GENOMIC DNA]</scope>
    <source>
        <strain evidence="3">IBT 13039</strain>
    </source>
</reference>
<evidence type="ECO:0000313" key="3">
    <source>
        <dbReference type="Proteomes" id="UP000191691"/>
    </source>
</evidence>
<keyword evidence="3" id="KW-1185">Reference proteome</keyword>
<feature type="region of interest" description="Disordered" evidence="1">
    <location>
        <begin position="41"/>
        <end position="63"/>
    </location>
</feature>
<dbReference type="AlphaFoldDB" id="A0A1V6XNB0"/>
<organism evidence="2 3">
    <name type="scientific">Penicillium nalgiovense</name>
    <dbReference type="NCBI Taxonomy" id="60175"/>
    <lineage>
        <taxon>Eukaryota</taxon>
        <taxon>Fungi</taxon>
        <taxon>Dikarya</taxon>
        <taxon>Ascomycota</taxon>
        <taxon>Pezizomycotina</taxon>
        <taxon>Eurotiomycetes</taxon>
        <taxon>Eurotiomycetidae</taxon>
        <taxon>Eurotiales</taxon>
        <taxon>Aspergillaceae</taxon>
        <taxon>Penicillium</taxon>
    </lineage>
</organism>
<evidence type="ECO:0000313" key="2">
    <source>
        <dbReference type="EMBL" id="OQE76605.1"/>
    </source>
</evidence>
<accession>A0A1V6XNB0</accession>
<proteinExistence type="predicted"/>
<dbReference type="Proteomes" id="UP000191691">
    <property type="component" value="Unassembled WGS sequence"/>
</dbReference>
<protein>
    <submittedName>
        <fullName evidence="2">Uncharacterized protein</fullName>
    </submittedName>
</protein>
<sequence>MGLQRGPPTSQRRQTKTKTTRVALHPTRALKSVSEFYVRTGRPEEHESGLRAPASCNRIQRHG</sequence>